<evidence type="ECO:0000313" key="1">
    <source>
        <dbReference type="EMBL" id="KXB08583.1"/>
    </source>
</evidence>
<proteinExistence type="predicted"/>
<dbReference type="AlphaFoldDB" id="A0A133VQ95"/>
<dbReference type="InterPro" id="IPR019205">
    <property type="entry name" value="DUF2080_transposon-encoded"/>
</dbReference>
<evidence type="ECO:0000313" key="2">
    <source>
        <dbReference type="Proteomes" id="UP000070175"/>
    </source>
</evidence>
<protein>
    <recommendedName>
        <fullName evidence="3">Transposase</fullName>
    </recommendedName>
</protein>
<name>A0A133VQ95_9EURY</name>
<dbReference type="EMBL" id="LHYJ01000009">
    <property type="protein sequence ID" value="KXB08583.1"/>
    <property type="molecule type" value="Genomic_DNA"/>
</dbReference>
<gene>
    <name evidence="1" type="ORF">AKJ56_00925</name>
</gene>
<sequence length="59" mass="6795">MEMDYHITIKADKLELTHEVETFYESEIKSHGNSARANVPKKHIGQKALVIVLKENETE</sequence>
<dbReference type="Proteomes" id="UP000070175">
    <property type="component" value="Unassembled WGS sequence"/>
</dbReference>
<reference evidence="1 2" key="1">
    <citation type="journal article" date="2016" name="Sci. Rep.">
        <title>Metabolic traits of an uncultured archaeal lineage -MSBL1- from brine pools of the Red Sea.</title>
        <authorList>
            <person name="Mwirichia R."/>
            <person name="Alam I."/>
            <person name="Rashid M."/>
            <person name="Vinu M."/>
            <person name="Ba-Alawi W."/>
            <person name="Anthony Kamau A."/>
            <person name="Kamanda Ngugi D."/>
            <person name="Goker M."/>
            <person name="Klenk H.P."/>
            <person name="Bajic V."/>
            <person name="Stingl U."/>
        </authorList>
    </citation>
    <scope>NUCLEOTIDE SEQUENCE [LARGE SCALE GENOMIC DNA]</scope>
    <source>
        <strain evidence="1">SCGC-AAA382N08</strain>
    </source>
</reference>
<accession>A0A133VQ95</accession>
<evidence type="ECO:0008006" key="3">
    <source>
        <dbReference type="Google" id="ProtNLM"/>
    </source>
</evidence>
<dbReference type="Pfam" id="PF09853">
    <property type="entry name" value="DUF2080"/>
    <property type="match status" value="1"/>
</dbReference>
<dbReference type="NCBIfam" id="NF033496">
    <property type="entry name" value="DUF2080_fam_acc"/>
    <property type="match status" value="1"/>
</dbReference>
<organism evidence="1 2">
    <name type="scientific">candidate division MSBL1 archaeon SCGC-AAA382N08</name>
    <dbReference type="NCBI Taxonomy" id="1698285"/>
    <lineage>
        <taxon>Archaea</taxon>
        <taxon>Methanobacteriati</taxon>
        <taxon>Methanobacteriota</taxon>
        <taxon>candidate division MSBL1</taxon>
    </lineage>
</organism>
<keyword evidence="2" id="KW-1185">Reference proteome</keyword>
<comment type="caution">
    <text evidence="1">The sequence shown here is derived from an EMBL/GenBank/DDBJ whole genome shotgun (WGS) entry which is preliminary data.</text>
</comment>